<keyword evidence="4 11" id="KW-0328">Glycosyltransferase</keyword>
<dbReference type="Proteomes" id="UP001054837">
    <property type="component" value="Unassembled WGS sequence"/>
</dbReference>
<dbReference type="Pfam" id="PF17039">
    <property type="entry name" value="Glyco_tran_10_N"/>
    <property type="match status" value="1"/>
</dbReference>
<evidence type="ECO:0000256" key="2">
    <source>
        <dbReference type="ARBA" id="ARBA00004922"/>
    </source>
</evidence>
<evidence type="ECO:0000313" key="14">
    <source>
        <dbReference type="EMBL" id="GIY10272.1"/>
    </source>
</evidence>
<evidence type="ECO:0000313" key="15">
    <source>
        <dbReference type="Proteomes" id="UP001054837"/>
    </source>
</evidence>
<evidence type="ECO:0000256" key="6">
    <source>
        <dbReference type="ARBA" id="ARBA00022692"/>
    </source>
</evidence>
<dbReference type="Pfam" id="PF00852">
    <property type="entry name" value="Glyco_transf_10"/>
    <property type="match status" value="1"/>
</dbReference>
<feature type="domain" description="Fucosyltransferase N-terminal" evidence="13">
    <location>
        <begin position="70"/>
        <end position="171"/>
    </location>
</feature>
<sequence length="471" mass="54921">MLKLRKRCGSIFKICFTRRGFRYKVAIFIVGIVIVFYLLIIILNVIESNLDEDMNSFSIIFQGVPKDENVPVLIWWTPFTGDSGSYKQCGRNICFFTDQRKYMTDPRTRAFLFYGSDFKPTDLPLPRLLSHDWALFHEESPKNNFLFSMEKVMKLFNHTATFRRESDLPLTFQYLDNLESLTSKKYFVPTSDKNKNGKTLAPLAYLHSDCNTPSQRDSYVEELAKYIPVDSYGKCLQNKELPPHLSDPMTNMISPEIFHLLAQYKFNIAFENAACQDYITEKLWRPLTIGSVPIYFGSPKVEDWLPNPLSAILVKNFENPKKLAEYLLSLQADDNAYEKHLEHKIQDKISNQKLIDAMKRREWGVNNDPTKKNFIDCFECLVCKRVTENFKRGLKHASPLKFQATIDHYGCPKPVSNFTMKDDNQNWWPELYDKAIYEATAMERLMQKGTNYTATDFYQEVINLLENNAVR</sequence>
<comment type="similarity">
    <text evidence="3 11">Belongs to the glycosyltransferase 10 family.</text>
</comment>
<dbReference type="EC" id="2.4.1.-" evidence="11"/>
<gene>
    <name evidence="14" type="primary">FUT10</name>
    <name evidence="14" type="ORF">CDAR_395781</name>
</gene>
<evidence type="ECO:0000256" key="11">
    <source>
        <dbReference type="RuleBase" id="RU003832"/>
    </source>
</evidence>
<feature type="domain" description="Fucosyltransferase C-terminal" evidence="12">
    <location>
        <begin position="203"/>
        <end position="354"/>
    </location>
</feature>
<dbReference type="InterPro" id="IPR031481">
    <property type="entry name" value="Glyco_tran_10_N"/>
</dbReference>
<dbReference type="GO" id="GO:0046920">
    <property type="term" value="F:alpha-(1-&gt;3)-fucosyltransferase activity"/>
    <property type="evidence" value="ECO:0007669"/>
    <property type="project" value="TreeGrafter"/>
</dbReference>
<proteinExistence type="inferred from homology"/>
<evidence type="ECO:0000256" key="3">
    <source>
        <dbReference type="ARBA" id="ARBA00008919"/>
    </source>
</evidence>
<dbReference type="InterPro" id="IPR038577">
    <property type="entry name" value="GT10-like_C_sf"/>
</dbReference>
<keyword evidence="9 11" id="KW-0472">Membrane</keyword>
<evidence type="ECO:0000256" key="7">
    <source>
        <dbReference type="ARBA" id="ARBA00022968"/>
    </source>
</evidence>
<comment type="subcellular location">
    <subcellularLocation>
        <location evidence="1 11">Golgi apparatus</location>
        <location evidence="1 11">Golgi stack membrane</location>
        <topology evidence="1 11">Single-pass type II membrane protein</topology>
    </subcellularLocation>
</comment>
<feature type="transmembrane region" description="Helical" evidence="11">
    <location>
        <begin position="21"/>
        <end position="46"/>
    </location>
</feature>
<dbReference type="InterPro" id="IPR001503">
    <property type="entry name" value="Glyco_trans_10"/>
</dbReference>
<evidence type="ECO:0000256" key="5">
    <source>
        <dbReference type="ARBA" id="ARBA00022679"/>
    </source>
</evidence>
<comment type="caution">
    <text evidence="14">The sequence shown here is derived from an EMBL/GenBank/DDBJ whole genome shotgun (WGS) entry which is preliminary data.</text>
</comment>
<comment type="pathway">
    <text evidence="2">Protein modification; protein glycosylation.</text>
</comment>
<keyword evidence="15" id="KW-1185">Reference proteome</keyword>
<evidence type="ECO:0000256" key="10">
    <source>
        <dbReference type="ARBA" id="ARBA00023180"/>
    </source>
</evidence>
<dbReference type="AlphaFoldDB" id="A0AAV4QQ52"/>
<keyword evidence="11" id="KW-0333">Golgi apparatus</keyword>
<dbReference type="InterPro" id="IPR055270">
    <property type="entry name" value="Glyco_tran_10_C"/>
</dbReference>
<keyword evidence="8 11" id="KW-1133">Transmembrane helix</keyword>
<keyword evidence="10" id="KW-0325">Glycoprotein</keyword>
<dbReference type="SUPFAM" id="SSF53756">
    <property type="entry name" value="UDP-Glycosyltransferase/glycogen phosphorylase"/>
    <property type="match status" value="1"/>
</dbReference>
<name>A0AAV4QQ52_9ARAC</name>
<dbReference type="PANTHER" id="PTHR11929">
    <property type="entry name" value="ALPHA- 1,3 -FUCOSYLTRANSFERASE"/>
    <property type="match status" value="1"/>
</dbReference>
<dbReference type="FunFam" id="3.40.50.11660:FF:000002">
    <property type="entry name" value="Alpha-(1,3)-fucosyltransferase"/>
    <property type="match status" value="1"/>
</dbReference>
<evidence type="ECO:0000256" key="9">
    <source>
        <dbReference type="ARBA" id="ARBA00023136"/>
    </source>
</evidence>
<evidence type="ECO:0000259" key="12">
    <source>
        <dbReference type="Pfam" id="PF00852"/>
    </source>
</evidence>
<evidence type="ECO:0000256" key="4">
    <source>
        <dbReference type="ARBA" id="ARBA00022676"/>
    </source>
</evidence>
<keyword evidence="5 11" id="KW-0808">Transferase</keyword>
<dbReference type="PANTHER" id="PTHR11929:SF194">
    <property type="entry name" value="ALPHA-(1,3)-FUCOSYLTRANSFERASE 10"/>
    <property type="match status" value="1"/>
</dbReference>
<evidence type="ECO:0000256" key="1">
    <source>
        <dbReference type="ARBA" id="ARBA00004447"/>
    </source>
</evidence>
<keyword evidence="7" id="KW-0735">Signal-anchor</keyword>
<accession>A0AAV4QQ52</accession>
<organism evidence="14 15">
    <name type="scientific">Caerostris darwini</name>
    <dbReference type="NCBI Taxonomy" id="1538125"/>
    <lineage>
        <taxon>Eukaryota</taxon>
        <taxon>Metazoa</taxon>
        <taxon>Ecdysozoa</taxon>
        <taxon>Arthropoda</taxon>
        <taxon>Chelicerata</taxon>
        <taxon>Arachnida</taxon>
        <taxon>Araneae</taxon>
        <taxon>Araneomorphae</taxon>
        <taxon>Entelegynae</taxon>
        <taxon>Araneoidea</taxon>
        <taxon>Araneidae</taxon>
        <taxon>Caerostris</taxon>
    </lineage>
</organism>
<protein>
    <recommendedName>
        <fullName evidence="11">Fucosyltransferase</fullName>
        <ecNumber evidence="11">2.4.1.-</ecNumber>
    </recommendedName>
</protein>
<dbReference type="GO" id="GO:0032580">
    <property type="term" value="C:Golgi cisterna membrane"/>
    <property type="evidence" value="ECO:0007669"/>
    <property type="project" value="UniProtKB-SubCell"/>
</dbReference>
<dbReference type="Gene3D" id="3.40.50.11660">
    <property type="entry name" value="Glycosyl transferase family 10, C-terminal domain"/>
    <property type="match status" value="1"/>
</dbReference>
<dbReference type="EMBL" id="BPLQ01004733">
    <property type="protein sequence ID" value="GIY10272.1"/>
    <property type="molecule type" value="Genomic_DNA"/>
</dbReference>
<evidence type="ECO:0000256" key="8">
    <source>
        <dbReference type="ARBA" id="ARBA00022989"/>
    </source>
</evidence>
<evidence type="ECO:0000259" key="13">
    <source>
        <dbReference type="Pfam" id="PF17039"/>
    </source>
</evidence>
<reference evidence="14 15" key="1">
    <citation type="submission" date="2021-06" db="EMBL/GenBank/DDBJ databases">
        <title>Caerostris darwini draft genome.</title>
        <authorList>
            <person name="Kono N."/>
            <person name="Arakawa K."/>
        </authorList>
    </citation>
    <scope>NUCLEOTIDE SEQUENCE [LARGE SCALE GENOMIC DNA]</scope>
</reference>
<keyword evidence="6 11" id="KW-0812">Transmembrane</keyword>